<dbReference type="OrthoDB" id="608866at2759"/>
<accession>W1NHA9</accession>
<dbReference type="Gramene" id="ERM94861">
    <property type="protein sequence ID" value="ERM94861"/>
    <property type="gene ID" value="AMTR_s00009p00103030"/>
</dbReference>
<dbReference type="CDD" id="cd11660">
    <property type="entry name" value="SANT_TRF"/>
    <property type="match status" value="1"/>
</dbReference>
<dbReference type="HOGENOM" id="CLU_019284_0_0_1"/>
<dbReference type="PROSITE" id="PS51294">
    <property type="entry name" value="HTH_MYB"/>
    <property type="match status" value="1"/>
</dbReference>
<name>W1NHA9_AMBTC</name>
<dbReference type="Proteomes" id="UP000017836">
    <property type="component" value="Unassembled WGS sequence"/>
</dbReference>
<gene>
    <name evidence="3" type="ORF">AMTR_s00009p00103030</name>
</gene>
<dbReference type="EMBL" id="KI397501">
    <property type="protein sequence ID" value="ERM94861.1"/>
    <property type="molecule type" value="Genomic_DNA"/>
</dbReference>
<protein>
    <submittedName>
        <fullName evidence="3">Uncharacterized protein</fullName>
    </submittedName>
</protein>
<dbReference type="PANTHER" id="PTHR47122">
    <property type="entry name" value="MYB-LIKE DNA-BINDING DOMAIN CONTAINING PROTEIN, EXPRESSED"/>
    <property type="match status" value="1"/>
</dbReference>
<dbReference type="PANTHER" id="PTHR47122:SF8">
    <property type="entry name" value="MYB-LIKE DOMAIN-CONTAINING PROTEIN"/>
    <property type="match status" value="1"/>
</dbReference>
<dbReference type="Pfam" id="PF00249">
    <property type="entry name" value="Myb_DNA-binding"/>
    <property type="match status" value="1"/>
</dbReference>
<evidence type="ECO:0000313" key="4">
    <source>
        <dbReference type="Proteomes" id="UP000017836"/>
    </source>
</evidence>
<dbReference type="InterPro" id="IPR017930">
    <property type="entry name" value="Myb_dom"/>
</dbReference>
<dbReference type="SUPFAM" id="SSF46689">
    <property type="entry name" value="Homeodomain-like"/>
    <property type="match status" value="1"/>
</dbReference>
<dbReference type="PROSITE" id="PS50090">
    <property type="entry name" value="MYB_LIKE"/>
    <property type="match status" value="1"/>
</dbReference>
<dbReference type="eggNOG" id="ENOG502QRRM">
    <property type="taxonomic scope" value="Eukaryota"/>
</dbReference>
<feature type="domain" description="Myb-like" evidence="1">
    <location>
        <begin position="508"/>
        <end position="556"/>
    </location>
</feature>
<feature type="domain" description="HTH myb-type" evidence="2">
    <location>
        <begin position="501"/>
        <end position="560"/>
    </location>
</feature>
<dbReference type="SMART" id="SM00717">
    <property type="entry name" value="SANT"/>
    <property type="match status" value="1"/>
</dbReference>
<evidence type="ECO:0000259" key="1">
    <source>
        <dbReference type="PROSITE" id="PS50090"/>
    </source>
</evidence>
<keyword evidence="4" id="KW-1185">Reference proteome</keyword>
<organism evidence="3 4">
    <name type="scientific">Amborella trichopoda</name>
    <dbReference type="NCBI Taxonomy" id="13333"/>
    <lineage>
        <taxon>Eukaryota</taxon>
        <taxon>Viridiplantae</taxon>
        <taxon>Streptophyta</taxon>
        <taxon>Embryophyta</taxon>
        <taxon>Tracheophyta</taxon>
        <taxon>Spermatophyta</taxon>
        <taxon>Magnoliopsida</taxon>
        <taxon>Amborellales</taxon>
        <taxon>Amborellaceae</taxon>
        <taxon>Amborella</taxon>
    </lineage>
</organism>
<dbReference type="InterPro" id="IPR009057">
    <property type="entry name" value="Homeodomain-like_sf"/>
</dbReference>
<evidence type="ECO:0000259" key="2">
    <source>
        <dbReference type="PROSITE" id="PS51294"/>
    </source>
</evidence>
<dbReference type="InterPro" id="IPR001005">
    <property type="entry name" value="SANT/Myb"/>
</dbReference>
<proteinExistence type="predicted"/>
<reference evidence="4" key="1">
    <citation type="journal article" date="2013" name="Science">
        <title>The Amborella genome and the evolution of flowering plants.</title>
        <authorList>
            <consortium name="Amborella Genome Project"/>
        </authorList>
    </citation>
    <scope>NUCLEOTIDE SEQUENCE [LARGE SCALE GENOMIC DNA]</scope>
</reference>
<dbReference type="AlphaFoldDB" id="W1NHA9"/>
<sequence>MATFEVGQSNVGFNSLDNATKGVLSSESVNPLAYKLVRVEGDGSYIPASEDELMKFEPYSEDPEDEKFLRNALFDMDAENAERSLAIEDFPCSIDDSVLKNNGGALGCDIRQGLNQKIVDFIDVLDEDGGEHVRVTSSISPEFLLGKSSWDQSEVVNYSVDSFDSASGILCPGSSFAEPATNLVFDPRKECYFETATAAYPHQSTFSKSERDTAKVSKLPGTIIPLPEAKYDQSSICLENLTIRELHEAFRTTFGRETSVKDKRWLKRHISLGLHNFLVSENASSFLDGKVSSNESDEVKPYAFDNDSSEEICDSFAKVACKRDSADGSGVSRKRQGRKDSVTTHLQGVAKEGFGVSHVEETERALVGRKRLRKPTRRYIEESSEMKSRFRSGRTVTSLKDTRDDFLRIRSREKRYWKGFEGMTVVSRQDSLGGSGIQVPFVLRVRRGRPRKNCTSLLVHDAQDDKDRMLLSVVQDKIYSETHYDASDDCVATIRTAKGGIRRKHHRSWTLHEVVKLVEGVQRHGVGKWSDIKRLEFASSVYRTSVDLKDKWRNLLRASYAQLQTKKEVENKRKHASSVSIPASILKRVRELSVMYPKDHQHRPLTEQVNNRNAFMMGRSGGNVHKRLQCN</sequence>
<dbReference type="Gene3D" id="1.10.246.220">
    <property type="match status" value="1"/>
</dbReference>
<evidence type="ECO:0000313" key="3">
    <source>
        <dbReference type="EMBL" id="ERM94861.1"/>
    </source>
</evidence>